<keyword evidence="3" id="KW-0731">Sigma factor</keyword>
<dbReference type="Pfam" id="PF08281">
    <property type="entry name" value="Sigma70_r4_2"/>
    <property type="match status" value="1"/>
</dbReference>
<dbReference type="NCBIfam" id="TIGR02937">
    <property type="entry name" value="sigma70-ECF"/>
    <property type="match status" value="1"/>
</dbReference>
<evidence type="ECO:0000259" key="7">
    <source>
        <dbReference type="Pfam" id="PF08281"/>
    </source>
</evidence>
<keyword evidence="9" id="KW-1185">Reference proteome</keyword>
<dbReference type="EMBL" id="SGWQ01000014">
    <property type="protein sequence ID" value="RZS31421.1"/>
    <property type="molecule type" value="Genomic_DNA"/>
</dbReference>
<evidence type="ECO:0000256" key="3">
    <source>
        <dbReference type="ARBA" id="ARBA00023082"/>
    </source>
</evidence>
<dbReference type="InterPro" id="IPR013324">
    <property type="entry name" value="RNA_pol_sigma_r3/r4-like"/>
</dbReference>
<feature type="domain" description="RNA polymerase sigma-70 region 2" evidence="6">
    <location>
        <begin position="11"/>
        <end position="72"/>
    </location>
</feature>
<evidence type="ECO:0000256" key="5">
    <source>
        <dbReference type="ARBA" id="ARBA00023163"/>
    </source>
</evidence>
<dbReference type="InterPro" id="IPR014325">
    <property type="entry name" value="RNA_pol_sigma-E_actinobac"/>
</dbReference>
<keyword evidence="2" id="KW-0805">Transcription regulation</keyword>
<dbReference type="InterPro" id="IPR013249">
    <property type="entry name" value="RNA_pol_sigma70_r4_t2"/>
</dbReference>
<dbReference type="InterPro" id="IPR039425">
    <property type="entry name" value="RNA_pol_sigma-70-like"/>
</dbReference>
<proteinExistence type="inferred from homology"/>
<dbReference type="Pfam" id="PF04542">
    <property type="entry name" value="Sigma70_r2"/>
    <property type="match status" value="1"/>
</dbReference>
<reference evidence="8 9" key="1">
    <citation type="submission" date="2019-02" db="EMBL/GenBank/DDBJ databases">
        <title>Genomic Encyclopedia of Type Strains, Phase IV (KMG-IV): sequencing the most valuable type-strain genomes for metagenomic binning, comparative biology and taxonomic classification.</title>
        <authorList>
            <person name="Goeker M."/>
        </authorList>
    </citation>
    <scope>NUCLEOTIDE SEQUENCE [LARGE SCALE GENOMIC DNA]</scope>
    <source>
        <strain evidence="8 9">DSM 101727</strain>
    </source>
</reference>
<dbReference type="CDD" id="cd06171">
    <property type="entry name" value="Sigma70_r4"/>
    <property type="match status" value="1"/>
</dbReference>
<evidence type="ECO:0000313" key="9">
    <source>
        <dbReference type="Proteomes" id="UP000294257"/>
    </source>
</evidence>
<organism evidence="8 9">
    <name type="scientific">Herbihabitans rhizosphaerae</name>
    <dbReference type="NCBI Taxonomy" id="1872711"/>
    <lineage>
        <taxon>Bacteria</taxon>
        <taxon>Bacillati</taxon>
        <taxon>Actinomycetota</taxon>
        <taxon>Actinomycetes</taxon>
        <taxon>Pseudonocardiales</taxon>
        <taxon>Pseudonocardiaceae</taxon>
        <taxon>Herbihabitans</taxon>
    </lineage>
</organism>
<dbReference type="GO" id="GO:0016987">
    <property type="term" value="F:sigma factor activity"/>
    <property type="evidence" value="ECO:0007669"/>
    <property type="project" value="UniProtKB-KW"/>
</dbReference>
<dbReference type="Gene3D" id="1.10.1740.10">
    <property type="match status" value="1"/>
</dbReference>
<dbReference type="NCBIfam" id="TIGR02983">
    <property type="entry name" value="SigE-fam_strep"/>
    <property type="match status" value="1"/>
</dbReference>
<protein>
    <submittedName>
        <fullName evidence="8">RNA polymerase sigma-70 factor (Sigma-E family)</fullName>
    </submittedName>
</protein>
<evidence type="ECO:0000256" key="4">
    <source>
        <dbReference type="ARBA" id="ARBA00023125"/>
    </source>
</evidence>
<dbReference type="InterPro" id="IPR014284">
    <property type="entry name" value="RNA_pol_sigma-70_dom"/>
</dbReference>
<dbReference type="PANTHER" id="PTHR43133:SF50">
    <property type="entry name" value="ECF RNA POLYMERASE SIGMA FACTOR SIGM"/>
    <property type="match status" value="1"/>
</dbReference>
<dbReference type="AlphaFoldDB" id="A0A4Q7KFS7"/>
<keyword evidence="4" id="KW-0238">DNA-binding</keyword>
<dbReference type="InterPro" id="IPR013325">
    <property type="entry name" value="RNA_pol_sigma_r2"/>
</dbReference>
<dbReference type="RefSeq" id="WP_130348230.1">
    <property type="nucleotide sequence ID" value="NZ_SGWQ01000014.1"/>
</dbReference>
<dbReference type="InterPro" id="IPR036388">
    <property type="entry name" value="WH-like_DNA-bd_sf"/>
</dbReference>
<dbReference type="OrthoDB" id="3692620at2"/>
<dbReference type="SUPFAM" id="SSF88659">
    <property type="entry name" value="Sigma3 and sigma4 domains of RNA polymerase sigma factors"/>
    <property type="match status" value="1"/>
</dbReference>
<dbReference type="SUPFAM" id="SSF88946">
    <property type="entry name" value="Sigma2 domain of RNA polymerase sigma factors"/>
    <property type="match status" value="1"/>
</dbReference>
<dbReference type="GO" id="GO:0003677">
    <property type="term" value="F:DNA binding"/>
    <property type="evidence" value="ECO:0007669"/>
    <property type="project" value="UniProtKB-KW"/>
</dbReference>
<name>A0A4Q7KFS7_9PSEU</name>
<dbReference type="Proteomes" id="UP000294257">
    <property type="component" value="Unassembled WGS sequence"/>
</dbReference>
<comment type="similarity">
    <text evidence="1">Belongs to the sigma-70 factor family. ECF subfamily.</text>
</comment>
<dbReference type="GO" id="GO:0006352">
    <property type="term" value="P:DNA-templated transcription initiation"/>
    <property type="evidence" value="ECO:0007669"/>
    <property type="project" value="InterPro"/>
</dbReference>
<evidence type="ECO:0000256" key="2">
    <source>
        <dbReference type="ARBA" id="ARBA00023015"/>
    </source>
</evidence>
<dbReference type="Gene3D" id="1.10.10.10">
    <property type="entry name" value="Winged helix-like DNA-binding domain superfamily/Winged helix DNA-binding domain"/>
    <property type="match status" value="1"/>
</dbReference>
<dbReference type="PANTHER" id="PTHR43133">
    <property type="entry name" value="RNA POLYMERASE ECF-TYPE SIGMA FACTO"/>
    <property type="match status" value="1"/>
</dbReference>
<evidence type="ECO:0000259" key="6">
    <source>
        <dbReference type="Pfam" id="PF04542"/>
    </source>
</evidence>
<accession>A0A4Q7KFS7</accession>
<keyword evidence="5" id="KW-0804">Transcription</keyword>
<sequence>MDFTSFAAERLPVMLRYATVLTCDPHLAEDIVQDVLIKMQRAWPRIGHADRPDAYVRRMITNEYLSWRRRKASTVVPLSPDVLAEVVPSLADQAHQFDERDAMIGKISKLPRKQRVALALRYYCGYSDPEIAEVMDCAIGTVRSHVSRGLATLRVQPGLAALKEVR</sequence>
<evidence type="ECO:0000256" key="1">
    <source>
        <dbReference type="ARBA" id="ARBA00010641"/>
    </source>
</evidence>
<feature type="domain" description="RNA polymerase sigma factor 70 region 4 type 2" evidence="7">
    <location>
        <begin position="106"/>
        <end position="153"/>
    </location>
</feature>
<dbReference type="InterPro" id="IPR007627">
    <property type="entry name" value="RNA_pol_sigma70_r2"/>
</dbReference>
<comment type="caution">
    <text evidence="8">The sequence shown here is derived from an EMBL/GenBank/DDBJ whole genome shotgun (WGS) entry which is preliminary data.</text>
</comment>
<evidence type="ECO:0000313" key="8">
    <source>
        <dbReference type="EMBL" id="RZS31421.1"/>
    </source>
</evidence>
<gene>
    <name evidence="8" type="ORF">EV193_114113</name>
</gene>